<dbReference type="PROSITE" id="PS50262">
    <property type="entry name" value="G_PROTEIN_RECEP_F1_2"/>
    <property type="match status" value="1"/>
</dbReference>
<evidence type="ECO:0000256" key="10">
    <source>
        <dbReference type="ARBA" id="ARBA00023224"/>
    </source>
</evidence>
<dbReference type="PANTHER" id="PTHR24246:SF54">
    <property type="entry name" value="ADENOSINE RECEPTOR A1-RELATED"/>
    <property type="match status" value="1"/>
</dbReference>
<keyword evidence="8 11" id="KW-0675">Receptor</keyword>
<feature type="transmembrane region" description="Helical" evidence="11">
    <location>
        <begin position="180"/>
        <end position="202"/>
    </location>
</feature>
<accession>A0A060VXN2</accession>
<keyword evidence="2 11" id="KW-1003">Cell membrane</keyword>
<feature type="transmembrane region" description="Helical" evidence="11">
    <location>
        <begin position="44"/>
        <end position="66"/>
    </location>
</feature>
<evidence type="ECO:0000313" key="16">
    <source>
        <dbReference type="Proteomes" id="UP000193380"/>
    </source>
</evidence>
<feature type="transmembrane region" description="Helical" evidence="11">
    <location>
        <begin position="120"/>
        <end position="144"/>
    </location>
</feature>
<feature type="transmembrane region" description="Helical" evidence="11">
    <location>
        <begin position="78"/>
        <end position="100"/>
    </location>
</feature>
<evidence type="ECO:0000256" key="5">
    <source>
        <dbReference type="ARBA" id="ARBA00023040"/>
    </source>
</evidence>
<organism evidence="14 16">
    <name type="scientific">Oncorhynchus mykiss</name>
    <name type="common">Rainbow trout</name>
    <name type="synonym">Salmo gairdneri</name>
    <dbReference type="NCBI Taxonomy" id="8022"/>
    <lineage>
        <taxon>Eukaryota</taxon>
        <taxon>Metazoa</taxon>
        <taxon>Chordata</taxon>
        <taxon>Craniata</taxon>
        <taxon>Vertebrata</taxon>
        <taxon>Euteleostomi</taxon>
        <taxon>Actinopterygii</taxon>
        <taxon>Neopterygii</taxon>
        <taxon>Teleostei</taxon>
        <taxon>Protacanthopterygii</taxon>
        <taxon>Salmoniformes</taxon>
        <taxon>Salmonidae</taxon>
        <taxon>Salmoninae</taxon>
        <taxon>Oncorhynchus</taxon>
    </lineage>
</organism>
<dbReference type="Proteomes" id="UP000193380">
    <property type="component" value="Unassembled WGS sequence"/>
</dbReference>
<reference evidence="15" key="4">
    <citation type="submission" date="2025-05" db="UniProtKB">
        <authorList>
            <consortium name="Ensembl"/>
        </authorList>
    </citation>
    <scope>IDENTIFICATION</scope>
</reference>
<gene>
    <name evidence="14" type="ORF">GSONMT00080147001</name>
</gene>
<keyword evidence="9 11" id="KW-0325">Glycoprotein</keyword>
<dbReference type="Proteomes" id="UP000694395">
    <property type="component" value="Chromosome 7"/>
</dbReference>
<dbReference type="PANTHER" id="PTHR24246">
    <property type="entry name" value="OLFACTORY RECEPTOR AND ADENOSINE RECEPTOR"/>
    <property type="match status" value="1"/>
</dbReference>
<evidence type="ECO:0000256" key="3">
    <source>
        <dbReference type="ARBA" id="ARBA00022692"/>
    </source>
</evidence>
<dbReference type="SUPFAM" id="SSF81321">
    <property type="entry name" value="Family A G protein-coupled receptor-like"/>
    <property type="match status" value="1"/>
</dbReference>
<evidence type="ECO:0000313" key="14">
    <source>
        <dbReference type="EMBL" id="CDQ59571.1"/>
    </source>
</evidence>
<keyword evidence="7 11" id="KW-1015">Disulfide bond</keyword>
<sequence>MMSGGEVVYTVLEVLIAIACCLGNVLVIWAVWSSSALRQPIFCFMVSLAVADFLVGSVAMPLAVLVDGRVQTSFNVCLFISCVVIMLTVASVLSLLAIAVDRYLRVFIPLSYKRTVTERRSWVVVATCWFVAFILSFPPMFGWYNRETLSHSENSTAILCHFLAVIPMSYIVYFNFFLCILTPLIVMAVLYIYIFCTIWRNLREKAGHGAQSHTYFRKERSLAQSLALVLVLFAFCWLPLHIMNCAAYFGSPSDIPHTAFYVGILLSHANSAVNPVVYAFKIRRIQGAYLRIWRRFLVCRDDNQGSQSNRSTEHNISSNPNNVSKG</sequence>
<evidence type="ECO:0000259" key="13">
    <source>
        <dbReference type="PROSITE" id="PS50262"/>
    </source>
</evidence>
<dbReference type="STRING" id="8022.A0A060VXN2"/>
<evidence type="ECO:0000256" key="2">
    <source>
        <dbReference type="ARBA" id="ARBA00022475"/>
    </source>
</evidence>
<evidence type="ECO:0000256" key="7">
    <source>
        <dbReference type="ARBA" id="ARBA00023157"/>
    </source>
</evidence>
<keyword evidence="3 11" id="KW-0812">Transmembrane</keyword>
<feature type="domain" description="G-protein coupled receptors family 1 profile" evidence="13">
    <location>
        <begin position="23"/>
        <end position="278"/>
    </location>
</feature>
<dbReference type="PaxDb" id="8022-A0A060VXN2"/>
<dbReference type="GO" id="GO:0030425">
    <property type="term" value="C:dendrite"/>
    <property type="evidence" value="ECO:0007669"/>
    <property type="project" value="TreeGrafter"/>
</dbReference>
<dbReference type="GO" id="GO:0005886">
    <property type="term" value="C:plasma membrane"/>
    <property type="evidence" value="ECO:0007669"/>
    <property type="project" value="UniProtKB-SubCell"/>
</dbReference>
<dbReference type="OrthoDB" id="9445642at2759"/>
<proteinExistence type="inferred from homology"/>
<dbReference type="InterPro" id="IPR000276">
    <property type="entry name" value="GPCR_Rhodpsn"/>
</dbReference>
<dbReference type="Gene3D" id="1.20.1070.10">
    <property type="entry name" value="Rhodopsin 7-helix transmembrane proteins"/>
    <property type="match status" value="1"/>
</dbReference>
<dbReference type="GeneTree" id="ENSGT01030000234555"/>
<dbReference type="Pfam" id="PF00001">
    <property type="entry name" value="7tm_1"/>
    <property type="match status" value="1"/>
</dbReference>
<reference evidence="14" key="2">
    <citation type="submission" date="2014-03" db="EMBL/GenBank/DDBJ databases">
        <authorList>
            <person name="Genoscope - CEA"/>
        </authorList>
    </citation>
    <scope>NUCLEOTIDE SEQUENCE</scope>
</reference>
<keyword evidence="4 11" id="KW-1133">Transmembrane helix</keyword>
<reference evidence="15 17" key="3">
    <citation type="submission" date="2020-07" db="EMBL/GenBank/DDBJ databases">
        <title>A long reads based de novo assembly of the rainbow trout Arlee double haploid line genome.</title>
        <authorList>
            <person name="Gao G."/>
            <person name="Palti Y."/>
        </authorList>
    </citation>
    <scope>NUCLEOTIDE SEQUENCE [LARGE SCALE GENOMIC DNA]</scope>
</reference>
<dbReference type="InterPro" id="IPR001634">
    <property type="entry name" value="Adenosn_rcpt"/>
</dbReference>
<evidence type="ECO:0000256" key="1">
    <source>
        <dbReference type="ARBA" id="ARBA00004651"/>
    </source>
</evidence>
<dbReference type="CDD" id="cd14968">
    <property type="entry name" value="7tmA_Adenosine_R"/>
    <property type="match status" value="1"/>
</dbReference>
<dbReference type="InterPro" id="IPR017452">
    <property type="entry name" value="GPCR_Rhodpsn_7TM"/>
</dbReference>
<dbReference type="GO" id="GO:0045202">
    <property type="term" value="C:synapse"/>
    <property type="evidence" value="ECO:0007669"/>
    <property type="project" value="TreeGrafter"/>
</dbReference>
<name>A0A060VXN2_ONCMY</name>
<evidence type="ECO:0000256" key="4">
    <source>
        <dbReference type="ARBA" id="ARBA00022989"/>
    </source>
</evidence>
<dbReference type="Ensembl" id="ENSOMYT00000075864.2">
    <property type="protein sequence ID" value="ENSOMYP00000069660.1"/>
    <property type="gene ID" value="ENSOMYG00000032298.2"/>
</dbReference>
<feature type="transmembrane region" description="Helical" evidence="11">
    <location>
        <begin position="222"/>
        <end position="240"/>
    </location>
</feature>
<dbReference type="PRINTS" id="PR00237">
    <property type="entry name" value="GPCRRHODOPSN"/>
</dbReference>
<keyword evidence="10 11" id="KW-0807">Transducer</keyword>
<keyword evidence="6 11" id="KW-0472">Membrane</keyword>
<evidence type="ECO:0000256" key="8">
    <source>
        <dbReference type="ARBA" id="ARBA00023170"/>
    </source>
</evidence>
<feature type="region of interest" description="Disordered" evidence="12">
    <location>
        <begin position="304"/>
        <end position="326"/>
    </location>
</feature>
<dbReference type="GO" id="GO:0001609">
    <property type="term" value="F:G protein-coupled adenosine receptor activity"/>
    <property type="evidence" value="ECO:0007669"/>
    <property type="project" value="UniProtKB-UniRule"/>
</dbReference>
<feature type="transmembrane region" description="Helical" evidence="11">
    <location>
        <begin position="260"/>
        <end position="280"/>
    </location>
</feature>
<dbReference type="SMART" id="SM01381">
    <property type="entry name" value="7TM_GPCR_Srsx"/>
    <property type="match status" value="1"/>
</dbReference>
<comment type="subcellular location">
    <subcellularLocation>
        <location evidence="1 11">Cell membrane</location>
        <topology evidence="1 11">Multi-pass membrane protein</topology>
    </subcellularLocation>
</comment>
<evidence type="ECO:0000313" key="15">
    <source>
        <dbReference type="Ensembl" id="ENSOMYP00000069660.1"/>
    </source>
</evidence>
<feature type="transmembrane region" description="Helical" evidence="11">
    <location>
        <begin position="7"/>
        <end position="32"/>
    </location>
</feature>
<keyword evidence="17" id="KW-1185">Reference proteome</keyword>
<dbReference type="PRINTS" id="PR00424">
    <property type="entry name" value="ADENOSINER"/>
</dbReference>
<evidence type="ECO:0000313" key="17">
    <source>
        <dbReference type="Proteomes" id="UP000694395"/>
    </source>
</evidence>
<dbReference type="AlphaFoldDB" id="A0A060VXN2"/>
<comment type="similarity">
    <text evidence="11">Belongs to the G-protein coupled receptor 1 family.</text>
</comment>
<dbReference type="PROSITE" id="PS00237">
    <property type="entry name" value="G_PROTEIN_RECEP_F1_1"/>
    <property type="match status" value="1"/>
</dbReference>
<reference evidence="14" key="1">
    <citation type="journal article" date="2014" name="Nat. Commun.">
        <title>The rainbow trout genome provides novel insights into evolution after whole-genome duplication in vertebrates.</title>
        <authorList>
            <person name="Berthelot C."/>
            <person name="Brunet F."/>
            <person name="Chalopin D."/>
            <person name="Juanchich A."/>
            <person name="Bernard M."/>
            <person name="Noel B."/>
            <person name="Bento P."/>
            <person name="Da Silva C."/>
            <person name="Labadie K."/>
            <person name="Alberti A."/>
            <person name="Aury J.M."/>
            <person name="Louis A."/>
            <person name="Dehais P."/>
            <person name="Bardou P."/>
            <person name="Montfort J."/>
            <person name="Klopp C."/>
            <person name="Cabau C."/>
            <person name="Gaspin C."/>
            <person name="Thorgaard G.H."/>
            <person name="Boussaha M."/>
            <person name="Quillet E."/>
            <person name="Guyomard R."/>
            <person name="Galiana D."/>
            <person name="Bobe J."/>
            <person name="Volff J.N."/>
            <person name="Genet C."/>
            <person name="Wincker P."/>
            <person name="Jaillon O."/>
            <person name="Roest Crollius H."/>
            <person name="Guiguen Y."/>
        </authorList>
    </citation>
    <scope>NUCLEOTIDE SEQUENCE [LARGE SCALE GENOMIC DNA]</scope>
</reference>
<keyword evidence="5 11" id="KW-0297">G-protein coupled receptor</keyword>
<evidence type="ECO:0000256" key="6">
    <source>
        <dbReference type="ARBA" id="ARBA00023136"/>
    </source>
</evidence>
<evidence type="ECO:0000256" key="11">
    <source>
        <dbReference type="RuleBase" id="RU201114"/>
    </source>
</evidence>
<dbReference type="KEGG" id="omy:110527750"/>
<dbReference type="EMBL" id="FR904328">
    <property type="protein sequence ID" value="CDQ59571.1"/>
    <property type="molecule type" value="Genomic_DNA"/>
</dbReference>
<evidence type="ECO:0000256" key="12">
    <source>
        <dbReference type="SAM" id="MobiDB-lite"/>
    </source>
</evidence>
<protein>
    <recommendedName>
        <fullName evidence="13">G-protein coupled receptors family 1 profile domain-containing protein</fullName>
    </recommendedName>
</protein>
<evidence type="ECO:0000256" key="9">
    <source>
        <dbReference type="ARBA" id="ARBA00023180"/>
    </source>
</evidence>